<evidence type="ECO:0000259" key="2">
    <source>
        <dbReference type="Pfam" id="PF21821"/>
    </source>
</evidence>
<dbReference type="AlphaFoldDB" id="A0A6N3BSE7"/>
<name>A0A6N3BSE7_9FIRM</name>
<dbReference type="EMBL" id="CACRUX010000047">
    <property type="protein sequence ID" value="VYU07640.1"/>
    <property type="molecule type" value="Genomic_DNA"/>
</dbReference>
<organism evidence="3">
    <name type="scientific">Veillonella ratti</name>
    <dbReference type="NCBI Taxonomy" id="103892"/>
    <lineage>
        <taxon>Bacteria</taxon>
        <taxon>Bacillati</taxon>
        <taxon>Bacillota</taxon>
        <taxon>Negativicutes</taxon>
        <taxon>Veillonellales</taxon>
        <taxon>Veillonellaceae</taxon>
        <taxon>Veillonella</taxon>
    </lineage>
</organism>
<evidence type="ECO:0000313" key="3">
    <source>
        <dbReference type="EMBL" id="VYU07640.1"/>
    </source>
</evidence>
<accession>A0A6N3BSE7</accession>
<feature type="domain" description="Dit-like phage tail protein N-terminal" evidence="2">
    <location>
        <begin position="71"/>
        <end position="221"/>
    </location>
</feature>
<sequence>MSLSFYMRDFGSYVGNYAKQITSSKPAWLNFTKDVAKLTGHTKLLDLTTGYNNLERFIFKTNGWTIGGLAFDGIMKTEHTAEVKATTYPVQTGAVMTDHAIVLPKVLDIEIMVSDATPGNSLSGIKTTNRLLNAVVDFGVRRFLTNGNVVAGNNRSAATYAILKSMVEARVPITVVTRLGTYHNMLLVKLNSPDDVKTQFALHASLHLEEVQVGDVAEVTVSARSQTTNQTNGGNKAVTEAPSNQNKSALKAMGDVVRRL</sequence>
<feature type="compositionally biased region" description="Polar residues" evidence="1">
    <location>
        <begin position="225"/>
        <end position="234"/>
    </location>
</feature>
<dbReference type="InterPro" id="IPR048494">
    <property type="entry name" value="Dit-like_N"/>
</dbReference>
<feature type="region of interest" description="Disordered" evidence="1">
    <location>
        <begin position="225"/>
        <end position="260"/>
    </location>
</feature>
<proteinExistence type="predicted"/>
<evidence type="ECO:0000256" key="1">
    <source>
        <dbReference type="SAM" id="MobiDB-lite"/>
    </source>
</evidence>
<gene>
    <name evidence="3" type="ORF">VRLFYP33_01183</name>
</gene>
<reference evidence="3" key="1">
    <citation type="submission" date="2019-11" db="EMBL/GenBank/DDBJ databases">
        <authorList>
            <person name="Feng L."/>
        </authorList>
    </citation>
    <scope>NUCLEOTIDE SEQUENCE</scope>
    <source>
        <strain evidence="3">VrattiLFYP33</strain>
    </source>
</reference>
<protein>
    <recommendedName>
        <fullName evidence="2">Dit-like phage tail protein N-terminal domain-containing protein</fullName>
    </recommendedName>
</protein>
<dbReference type="Pfam" id="PF21821">
    <property type="entry name" value="Dit_like"/>
    <property type="match status" value="1"/>
</dbReference>
<dbReference type="RefSeq" id="WP_295240874.1">
    <property type="nucleotide sequence ID" value="NZ_CACRUX010000047.1"/>
</dbReference>